<dbReference type="AlphaFoldDB" id="A0A5D4H8K8"/>
<reference evidence="1 2" key="1">
    <citation type="submission" date="2019-08" db="EMBL/GenBank/DDBJ databases">
        <title>Phlebobacter frassis gen. nov. sp. nov., a new member of family Sphingobacteriaceae isolated from sand fly rearing media.</title>
        <authorList>
            <person name="Kakumanu M.L."/>
            <person name="Marayati B.F."/>
            <person name="Wada-Katsumata A."/>
            <person name="Wasserberg G."/>
            <person name="Schal C."/>
            <person name="Apperson C.S."/>
            <person name="Ponnusamy L."/>
        </authorList>
    </citation>
    <scope>NUCLEOTIDE SEQUENCE [LARGE SCALE GENOMIC DNA]</scope>
    <source>
        <strain evidence="1 2">SSI9</strain>
    </source>
</reference>
<dbReference type="Proteomes" id="UP000322362">
    <property type="component" value="Unassembled WGS sequence"/>
</dbReference>
<evidence type="ECO:0000313" key="2">
    <source>
        <dbReference type="Proteomes" id="UP000322362"/>
    </source>
</evidence>
<comment type="caution">
    <text evidence="1">The sequence shown here is derived from an EMBL/GenBank/DDBJ whole genome shotgun (WGS) entry which is preliminary data.</text>
</comment>
<dbReference type="EMBL" id="VTAV01000003">
    <property type="protein sequence ID" value="TYR36917.1"/>
    <property type="molecule type" value="Genomic_DNA"/>
</dbReference>
<evidence type="ECO:0000313" key="1">
    <source>
        <dbReference type="EMBL" id="TYR36917.1"/>
    </source>
</evidence>
<sequence length="118" mass="12866">MRTLKIYWLRASAAVLTLMLGLGLFVNAMEKDGGAATEANQPTEVPYYYTGPEAPDLADLQNLGNWSTSQEPNHTCGEESDIPCFIMADSETSLNSKLQAANNVGDVLNESPSRRENQ</sequence>
<gene>
    <name evidence="1" type="ORF">FXV77_06985</name>
</gene>
<name>A0A5D4H8K8_9SPHI</name>
<keyword evidence="2" id="KW-1185">Reference proteome</keyword>
<organism evidence="1 2">
    <name type="scientific">Sphingobacterium phlebotomi</name>
    <dbReference type="NCBI Taxonomy" id="2605433"/>
    <lineage>
        <taxon>Bacteria</taxon>
        <taxon>Pseudomonadati</taxon>
        <taxon>Bacteroidota</taxon>
        <taxon>Sphingobacteriia</taxon>
        <taxon>Sphingobacteriales</taxon>
        <taxon>Sphingobacteriaceae</taxon>
        <taxon>Sphingobacterium</taxon>
    </lineage>
</organism>
<protein>
    <submittedName>
        <fullName evidence="1">Uncharacterized protein</fullName>
    </submittedName>
</protein>
<dbReference type="RefSeq" id="WP_148918504.1">
    <property type="nucleotide sequence ID" value="NZ_VTAV01000003.1"/>
</dbReference>
<accession>A0A5D4H8K8</accession>
<proteinExistence type="predicted"/>